<accession>A0A6I4HW44</accession>
<dbReference type="KEGG" id="mgik:GO620_016865"/>
<reference evidence="1 2" key="1">
    <citation type="submission" date="2020-12" db="EMBL/GenBank/DDBJ databases">
        <title>HMF7856_wgs.fasta genome submission.</title>
        <authorList>
            <person name="Kang H."/>
            <person name="Kim H."/>
            <person name="Joh K."/>
        </authorList>
    </citation>
    <scope>NUCLEOTIDE SEQUENCE [LARGE SCALE GENOMIC DNA]</scope>
    <source>
        <strain evidence="1 2">HMF7856</strain>
    </source>
</reference>
<dbReference type="Proteomes" id="UP000429232">
    <property type="component" value="Chromosome"/>
</dbReference>
<dbReference type="RefSeq" id="WP_157523474.1">
    <property type="nucleotide sequence ID" value="NZ_CP066775.1"/>
</dbReference>
<keyword evidence="2" id="KW-1185">Reference proteome</keyword>
<dbReference type="EMBL" id="CP066775">
    <property type="protein sequence ID" value="QQL49814.1"/>
    <property type="molecule type" value="Genomic_DNA"/>
</dbReference>
<organism evidence="1 2">
    <name type="scientific">Mucilaginibacter ginkgonis</name>
    <dbReference type="NCBI Taxonomy" id="2682091"/>
    <lineage>
        <taxon>Bacteria</taxon>
        <taxon>Pseudomonadati</taxon>
        <taxon>Bacteroidota</taxon>
        <taxon>Sphingobacteriia</taxon>
        <taxon>Sphingobacteriales</taxon>
        <taxon>Sphingobacteriaceae</taxon>
        <taxon>Mucilaginibacter</taxon>
    </lineage>
</organism>
<gene>
    <name evidence="1" type="ORF">GO620_016865</name>
</gene>
<evidence type="ECO:0000313" key="1">
    <source>
        <dbReference type="EMBL" id="QQL49814.1"/>
    </source>
</evidence>
<name>A0A6I4HW44_9SPHI</name>
<sequence length="593" mass="65446">MNQTYIIIIVCILLAIFAVWREIIRANKRNLWLRLAAVLFAIGALACIILPVSYSSITDSVNGKQAVLLTDGFNADSISRNDTVVTLSKSIAKTYPKAKLINGLQDITNAKPAYVSVKILGFGLGEDELKQLDSLPVDFNSPKPPQGIPSVNWNTRLKAGETLTVQGRYNNPSNNVINLVLKGLGTTLDSATIPTGGATTFDLKAKPKNIGRAVYRLLAISGKDTISNDGIPLEVLDTRPLNVLILANTPDFENKFLKDWLTVNHYGVALRSMISKDKYSQEFANVPQQSLGTLTSALLSKFDAVFATLDVLKTLKPAEAGALKQQVLQKGTGVIVRADSTTHSGHWLQQNFSLGRSANTGQVATAFKIQGGNNLTSKLLVDPYFIAAKNDIQPLLTDPQGRLIAGVTLQGAGREIFTVLNNTHNWMLSGNEKDYTAYWSLLISKAAKVVPVNSQWVVKTAVPYVNGHVKVQLSTSVANPQLKINAEKVSVIQQPDMPFQYIADYWPAHAGWQQVQQGSDAPQWFYIYPQTEWQSLKRLNLSDDTWQYAMQHRPKSVTKQIQHKVAIAVSKTYFYVLLLLAFSYLWAEAKFSR</sequence>
<dbReference type="AlphaFoldDB" id="A0A6I4HW44"/>
<protein>
    <submittedName>
        <fullName evidence="1">Uncharacterized protein</fullName>
    </submittedName>
</protein>
<proteinExistence type="predicted"/>
<evidence type="ECO:0000313" key="2">
    <source>
        <dbReference type="Proteomes" id="UP000429232"/>
    </source>
</evidence>